<sequence length="57" mass="6598">MCTKVTLKHTTCNHDFWVRRNCPRHPTCNFPTEVIRERGGSYTASRKQSTSDVQKTS</sequence>
<proteinExistence type="predicted"/>
<dbReference type="AlphaFoldDB" id="B2W8H0"/>
<organism evidence="1 2">
    <name type="scientific">Pyrenophora tritici-repentis (strain Pt-1C-BFP)</name>
    <name type="common">Wheat tan spot fungus</name>
    <name type="synonym">Drechslera tritici-repentis</name>
    <dbReference type="NCBI Taxonomy" id="426418"/>
    <lineage>
        <taxon>Eukaryota</taxon>
        <taxon>Fungi</taxon>
        <taxon>Dikarya</taxon>
        <taxon>Ascomycota</taxon>
        <taxon>Pezizomycotina</taxon>
        <taxon>Dothideomycetes</taxon>
        <taxon>Pleosporomycetidae</taxon>
        <taxon>Pleosporales</taxon>
        <taxon>Pleosporineae</taxon>
        <taxon>Pleosporaceae</taxon>
        <taxon>Pyrenophora</taxon>
    </lineage>
</organism>
<reference evidence="2" key="1">
    <citation type="journal article" date="2013" name="G3 (Bethesda)">
        <title>Comparative genomics of a plant-pathogenic fungus, Pyrenophora tritici-repentis, reveals transduplication and the impact of repeat elements on pathogenicity and population divergence.</title>
        <authorList>
            <person name="Manning V.A."/>
            <person name="Pandelova I."/>
            <person name="Dhillon B."/>
            <person name="Wilhelm L.J."/>
            <person name="Goodwin S.B."/>
            <person name="Berlin A.M."/>
            <person name="Figueroa M."/>
            <person name="Freitag M."/>
            <person name="Hane J.K."/>
            <person name="Henrissat B."/>
            <person name="Holman W.H."/>
            <person name="Kodira C.D."/>
            <person name="Martin J."/>
            <person name="Oliver R.P."/>
            <person name="Robbertse B."/>
            <person name="Schackwitz W."/>
            <person name="Schwartz D.C."/>
            <person name="Spatafora J.W."/>
            <person name="Turgeon B.G."/>
            <person name="Yandava C."/>
            <person name="Young S."/>
            <person name="Zhou S."/>
            <person name="Zeng Q."/>
            <person name="Grigoriev I.V."/>
            <person name="Ma L.-J."/>
            <person name="Ciuffetti L.M."/>
        </authorList>
    </citation>
    <scope>NUCLEOTIDE SEQUENCE [LARGE SCALE GENOMIC DNA]</scope>
    <source>
        <strain evidence="2">Pt-1C-BFP</strain>
    </source>
</reference>
<dbReference type="InParanoid" id="B2W8H0"/>
<protein>
    <submittedName>
        <fullName evidence="1">Uncharacterized protein</fullName>
    </submittedName>
</protein>
<accession>B2W8H0</accession>
<dbReference type="HOGENOM" id="CLU_2997531_0_0_1"/>
<evidence type="ECO:0000313" key="1">
    <source>
        <dbReference type="EMBL" id="EDU49198.1"/>
    </source>
</evidence>
<dbReference type="EMBL" id="DS231620">
    <property type="protein sequence ID" value="EDU49198.1"/>
    <property type="molecule type" value="Genomic_DNA"/>
</dbReference>
<name>B2W8H0_PYRTR</name>
<gene>
    <name evidence="1" type="ORF">PTRG_06278</name>
</gene>
<evidence type="ECO:0000313" key="2">
    <source>
        <dbReference type="Proteomes" id="UP000001471"/>
    </source>
</evidence>
<dbReference type="Proteomes" id="UP000001471">
    <property type="component" value="Unassembled WGS sequence"/>
</dbReference>